<comment type="cofactor">
    <cofactor evidence="1">
        <name>Mg(2+)</name>
        <dbReference type="ChEBI" id="CHEBI:18420"/>
    </cofactor>
</comment>
<dbReference type="Gene3D" id="3.40.50.300">
    <property type="entry name" value="P-loop containing nucleotide triphosphate hydrolases"/>
    <property type="match status" value="1"/>
</dbReference>
<keyword evidence="4" id="KW-1185">Reference proteome</keyword>
<protein>
    <recommendedName>
        <fullName evidence="1">ATP-dependent DNA helicase</fullName>
        <ecNumber evidence="1">5.6.2.3</ecNumber>
    </recommendedName>
</protein>
<comment type="caution">
    <text evidence="3">The sequence shown here is derived from an EMBL/GenBank/DDBJ whole genome shotgun (WGS) entry which is preliminary data.</text>
</comment>
<dbReference type="EC" id="5.6.2.3" evidence="1"/>
<keyword evidence="1" id="KW-0234">DNA repair</keyword>
<dbReference type="PANTHER" id="PTHR10492">
    <property type="match status" value="1"/>
</dbReference>
<dbReference type="GO" id="GO:0000723">
    <property type="term" value="P:telomere maintenance"/>
    <property type="evidence" value="ECO:0007669"/>
    <property type="project" value="InterPro"/>
</dbReference>
<evidence type="ECO:0000256" key="1">
    <source>
        <dbReference type="RuleBase" id="RU363044"/>
    </source>
</evidence>
<keyword evidence="1" id="KW-0233">DNA recombination</keyword>
<dbReference type="GO" id="GO:0006310">
    <property type="term" value="P:DNA recombination"/>
    <property type="evidence" value="ECO:0007669"/>
    <property type="project" value="UniProtKB-KW"/>
</dbReference>
<feature type="domain" description="DNA helicase Pif1-like DEAD-box helicase" evidence="2">
    <location>
        <begin position="232"/>
        <end position="338"/>
    </location>
</feature>
<dbReference type="GO" id="GO:0043139">
    <property type="term" value="F:5'-3' DNA helicase activity"/>
    <property type="evidence" value="ECO:0007669"/>
    <property type="project" value="UniProtKB-EC"/>
</dbReference>
<keyword evidence="1" id="KW-0347">Helicase</keyword>
<keyword evidence="1" id="KW-0067">ATP-binding</keyword>
<dbReference type="InterPro" id="IPR010285">
    <property type="entry name" value="DNA_helicase_pif1-like_DEAD"/>
</dbReference>
<evidence type="ECO:0000313" key="4">
    <source>
        <dbReference type="Proteomes" id="UP000235145"/>
    </source>
</evidence>
<name>A0A9R1W6H1_LACSA</name>
<dbReference type="InterPro" id="IPR027417">
    <property type="entry name" value="P-loop_NTPase"/>
</dbReference>
<keyword evidence="1" id="KW-0227">DNA damage</keyword>
<reference evidence="3 4" key="1">
    <citation type="journal article" date="2017" name="Nat. Commun.">
        <title>Genome assembly with in vitro proximity ligation data and whole-genome triplication in lettuce.</title>
        <authorList>
            <person name="Reyes-Chin-Wo S."/>
            <person name="Wang Z."/>
            <person name="Yang X."/>
            <person name="Kozik A."/>
            <person name="Arikit S."/>
            <person name="Song C."/>
            <person name="Xia L."/>
            <person name="Froenicke L."/>
            <person name="Lavelle D.O."/>
            <person name="Truco M.J."/>
            <person name="Xia R."/>
            <person name="Zhu S."/>
            <person name="Xu C."/>
            <person name="Xu H."/>
            <person name="Xu X."/>
            <person name="Cox K."/>
            <person name="Korf I."/>
            <person name="Meyers B.C."/>
            <person name="Michelmore R.W."/>
        </authorList>
    </citation>
    <scope>NUCLEOTIDE SEQUENCE [LARGE SCALE GENOMIC DNA]</scope>
    <source>
        <strain evidence="4">cv. Salinas</strain>
        <tissue evidence="3">Seedlings</tissue>
    </source>
</reference>
<dbReference type="EMBL" id="NBSK02000003">
    <property type="protein sequence ID" value="KAJ0218058.1"/>
    <property type="molecule type" value="Genomic_DNA"/>
</dbReference>
<dbReference type="GO" id="GO:0016787">
    <property type="term" value="F:hydrolase activity"/>
    <property type="evidence" value="ECO:0007669"/>
    <property type="project" value="UniProtKB-KW"/>
</dbReference>
<dbReference type="Proteomes" id="UP000235145">
    <property type="component" value="Unassembled WGS sequence"/>
</dbReference>
<evidence type="ECO:0000313" key="3">
    <source>
        <dbReference type="EMBL" id="KAJ0218058.1"/>
    </source>
</evidence>
<dbReference type="GO" id="GO:0006281">
    <property type="term" value="P:DNA repair"/>
    <property type="evidence" value="ECO:0007669"/>
    <property type="project" value="UniProtKB-KW"/>
</dbReference>
<keyword evidence="1" id="KW-0378">Hydrolase</keyword>
<comment type="catalytic activity">
    <reaction evidence="1">
        <text>ATP + H2O = ADP + phosphate + H(+)</text>
        <dbReference type="Rhea" id="RHEA:13065"/>
        <dbReference type="ChEBI" id="CHEBI:15377"/>
        <dbReference type="ChEBI" id="CHEBI:15378"/>
        <dbReference type="ChEBI" id="CHEBI:30616"/>
        <dbReference type="ChEBI" id="CHEBI:43474"/>
        <dbReference type="ChEBI" id="CHEBI:456216"/>
        <dbReference type="EC" id="5.6.2.3"/>
    </reaction>
</comment>
<dbReference type="SUPFAM" id="SSF52540">
    <property type="entry name" value="P-loop containing nucleoside triphosphate hydrolases"/>
    <property type="match status" value="1"/>
</dbReference>
<comment type="similarity">
    <text evidence="1">Belongs to the helicase family.</text>
</comment>
<dbReference type="AlphaFoldDB" id="A0A9R1W6H1"/>
<proteinExistence type="inferred from homology"/>
<keyword evidence="1" id="KW-0547">Nucleotide-binding</keyword>
<organism evidence="3 4">
    <name type="scientific">Lactuca sativa</name>
    <name type="common">Garden lettuce</name>
    <dbReference type="NCBI Taxonomy" id="4236"/>
    <lineage>
        <taxon>Eukaryota</taxon>
        <taxon>Viridiplantae</taxon>
        <taxon>Streptophyta</taxon>
        <taxon>Embryophyta</taxon>
        <taxon>Tracheophyta</taxon>
        <taxon>Spermatophyta</taxon>
        <taxon>Magnoliopsida</taxon>
        <taxon>eudicotyledons</taxon>
        <taxon>Gunneridae</taxon>
        <taxon>Pentapetalae</taxon>
        <taxon>asterids</taxon>
        <taxon>campanulids</taxon>
        <taxon>Asterales</taxon>
        <taxon>Asteraceae</taxon>
        <taxon>Cichorioideae</taxon>
        <taxon>Cichorieae</taxon>
        <taxon>Lactucinae</taxon>
        <taxon>Lactuca</taxon>
    </lineage>
</organism>
<gene>
    <name evidence="3" type="ORF">LSAT_V11C300102480</name>
</gene>
<dbReference type="Pfam" id="PF05970">
    <property type="entry name" value="PIF1"/>
    <property type="match status" value="1"/>
</dbReference>
<dbReference type="GO" id="GO:0005524">
    <property type="term" value="F:ATP binding"/>
    <property type="evidence" value="ECO:0007669"/>
    <property type="project" value="UniProtKB-KW"/>
</dbReference>
<evidence type="ECO:0000259" key="2">
    <source>
        <dbReference type="Pfam" id="PF05970"/>
    </source>
</evidence>
<sequence>MLIKYLFKYISKGADRVKYTIQKQVNADVASSSVPTAAHERATNHDCRPINEVHNYLDGRYICPHEAAWRILDFHIHHRYPPVQVLIVHEENMQQLVFNGDSFIPEVLSNSYASTTTLLGWFESNSRDPQVSNPLLLWNNACDRMKDDYLHSLSAEVPDKAVTSMAGIVEQQLLYDLDDMLRSAVPSKSMRDFGLTVPSVDVTGVLRNRLLLEEMSYDKERLRKQHSDLLPKLNRHQRLVYNNVVSSIENNKQVLIFVYGHGGTGKTFLWTTILSYLRSMGKIALAVAASGIASLLLPSGTTAHSRFKLPIDLNNKKSCDIKKHTFLGDLLQRTTLIL</sequence>
<dbReference type="PANTHER" id="PTHR10492:SF96">
    <property type="entry name" value="ATP-DEPENDENT DNA HELICASE"/>
    <property type="match status" value="1"/>
</dbReference>
<accession>A0A9R1W6H1</accession>